<protein>
    <submittedName>
        <fullName evidence="1">Uncharacterized protein</fullName>
    </submittedName>
</protein>
<dbReference type="RefSeq" id="WP_092474137.1">
    <property type="nucleotide sequence ID" value="NZ_FOOX01000020.1"/>
</dbReference>
<dbReference type="AlphaFoldDB" id="A0A1I2Y589"/>
<dbReference type="Proteomes" id="UP000199337">
    <property type="component" value="Unassembled WGS sequence"/>
</dbReference>
<name>A0A1I2Y589_9FIRM</name>
<proteinExistence type="predicted"/>
<gene>
    <name evidence="1" type="ORF">SAMN05660649_04250</name>
</gene>
<accession>A0A1I2Y589</accession>
<reference evidence="2" key="1">
    <citation type="submission" date="2016-10" db="EMBL/GenBank/DDBJ databases">
        <authorList>
            <person name="Varghese N."/>
            <person name="Submissions S."/>
        </authorList>
    </citation>
    <scope>NUCLEOTIDE SEQUENCE [LARGE SCALE GENOMIC DNA]</scope>
    <source>
        <strain evidence="2">DSM 17038</strain>
    </source>
</reference>
<sequence>MFEVLANGQVLKTIEIISDNQPGGKAIIQEPYTTSEKIALTPDKTTATLGETVNVVLQWQLFDLQQGRHFNDPANIVPFKVSVAGEVAEIAPVDGVATIQFSSTTPGEFEIRTTNSSVDNVSIKVVVS</sequence>
<organism evidence="1 2">
    <name type="scientific">Desulfotruncus arcticus DSM 17038</name>
    <dbReference type="NCBI Taxonomy" id="1121424"/>
    <lineage>
        <taxon>Bacteria</taxon>
        <taxon>Bacillati</taxon>
        <taxon>Bacillota</taxon>
        <taxon>Clostridia</taxon>
        <taxon>Eubacteriales</taxon>
        <taxon>Desulfallaceae</taxon>
        <taxon>Desulfotruncus</taxon>
    </lineage>
</organism>
<evidence type="ECO:0000313" key="1">
    <source>
        <dbReference type="EMBL" id="SFH20938.1"/>
    </source>
</evidence>
<dbReference type="EMBL" id="FOOX01000020">
    <property type="protein sequence ID" value="SFH20938.1"/>
    <property type="molecule type" value="Genomic_DNA"/>
</dbReference>
<evidence type="ECO:0000313" key="2">
    <source>
        <dbReference type="Proteomes" id="UP000199337"/>
    </source>
</evidence>
<dbReference type="STRING" id="341036.SAMN05660649_04250"/>
<keyword evidence="2" id="KW-1185">Reference proteome</keyword>